<dbReference type="Pfam" id="PF01590">
    <property type="entry name" value="GAF"/>
    <property type="match status" value="1"/>
</dbReference>
<keyword evidence="4" id="KW-0808">Transferase</keyword>
<evidence type="ECO:0000259" key="8">
    <source>
        <dbReference type="PROSITE" id="PS50109"/>
    </source>
</evidence>
<dbReference type="InterPro" id="IPR050736">
    <property type="entry name" value="Sensor_HK_Regulatory"/>
</dbReference>
<name>A0ABW0SDJ8_9RHOB</name>
<dbReference type="CDD" id="cd00075">
    <property type="entry name" value="HATPase"/>
    <property type="match status" value="1"/>
</dbReference>
<dbReference type="InterPro" id="IPR036890">
    <property type="entry name" value="HATPase_C_sf"/>
</dbReference>
<dbReference type="SUPFAM" id="SSF55781">
    <property type="entry name" value="GAF domain-like"/>
    <property type="match status" value="1"/>
</dbReference>
<dbReference type="EC" id="2.7.13.3" evidence="2"/>
<dbReference type="Pfam" id="PF00512">
    <property type="entry name" value="HisKA"/>
    <property type="match status" value="1"/>
</dbReference>
<reference evidence="10" key="1">
    <citation type="journal article" date="2019" name="Int. J. Syst. Evol. Microbiol.">
        <title>The Global Catalogue of Microorganisms (GCM) 10K type strain sequencing project: providing services to taxonomists for standard genome sequencing and annotation.</title>
        <authorList>
            <consortium name="The Broad Institute Genomics Platform"/>
            <consortium name="The Broad Institute Genome Sequencing Center for Infectious Disease"/>
            <person name="Wu L."/>
            <person name="Ma J."/>
        </authorList>
    </citation>
    <scope>NUCLEOTIDE SEQUENCE [LARGE SCALE GENOMIC DNA]</scope>
    <source>
        <strain evidence="10">KACC 11588</strain>
    </source>
</reference>
<comment type="caution">
    <text evidence="9">The sequence shown here is derived from an EMBL/GenBank/DDBJ whole genome shotgun (WGS) entry which is preliminary data.</text>
</comment>
<organism evidence="9 10">
    <name type="scientific">Rubellimicrobium aerolatum</name>
    <dbReference type="NCBI Taxonomy" id="490979"/>
    <lineage>
        <taxon>Bacteria</taxon>
        <taxon>Pseudomonadati</taxon>
        <taxon>Pseudomonadota</taxon>
        <taxon>Alphaproteobacteria</taxon>
        <taxon>Rhodobacterales</taxon>
        <taxon>Roseobacteraceae</taxon>
        <taxon>Rubellimicrobium</taxon>
    </lineage>
</organism>
<protein>
    <recommendedName>
        <fullName evidence="2">histidine kinase</fullName>
        <ecNumber evidence="2">2.7.13.3</ecNumber>
    </recommendedName>
</protein>
<dbReference type="SMART" id="SM00388">
    <property type="entry name" value="HisKA"/>
    <property type="match status" value="1"/>
</dbReference>
<keyword evidence="9" id="KW-0547">Nucleotide-binding</keyword>
<evidence type="ECO:0000256" key="3">
    <source>
        <dbReference type="ARBA" id="ARBA00022553"/>
    </source>
</evidence>
<evidence type="ECO:0000256" key="7">
    <source>
        <dbReference type="SAM" id="MobiDB-lite"/>
    </source>
</evidence>
<dbReference type="SMART" id="SM00387">
    <property type="entry name" value="HATPase_c"/>
    <property type="match status" value="1"/>
</dbReference>
<dbReference type="InterPro" id="IPR003594">
    <property type="entry name" value="HATPase_dom"/>
</dbReference>
<keyword evidence="3" id="KW-0597">Phosphoprotein</keyword>
<dbReference type="Gene3D" id="1.10.287.130">
    <property type="match status" value="1"/>
</dbReference>
<dbReference type="PANTHER" id="PTHR43711">
    <property type="entry name" value="TWO-COMPONENT HISTIDINE KINASE"/>
    <property type="match status" value="1"/>
</dbReference>
<proteinExistence type="predicted"/>
<dbReference type="Proteomes" id="UP001596056">
    <property type="component" value="Unassembled WGS sequence"/>
</dbReference>
<dbReference type="InterPro" id="IPR005467">
    <property type="entry name" value="His_kinase_dom"/>
</dbReference>
<dbReference type="PRINTS" id="PR00344">
    <property type="entry name" value="BCTRLSENSOR"/>
</dbReference>
<dbReference type="GO" id="GO:0005524">
    <property type="term" value="F:ATP binding"/>
    <property type="evidence" value="ECO:0007669"/>
    <property type="project" value="UniProtKB-KW"/>
</dbReference>
<dbReference type="CDD" id="cd00082">
    <property type="entry name" value="HisKA"/>
    <property type="match status" value="1"/>
</dbReference>
<dbReference type="InterPro" id="IPR029016">
    <property type="entry name" value="GAF-like_dom_sf"/>
</dbReference>
<accession>A0ABW0SDJ8</accession>
<keyword evidence="6" id="KW-0902">Two-component regulatory system</keyword>
<evidence type="ECO:0000313" key="10">
    <source>
        <dbReference type="Proteomes" id="UP001596056"/>
    </source>
</evidence>
<evidence type="ECO:0000256" key="1">
    <source>
        <dbReference type="ARBA" id="ARBA00000085"/>
    </source>
</evidence>
<gene>
    <name evidence="9" type="ORF">ACFPOC_11575</name>
</gene>
<evidence type="ECO:0000256" key="5">
    <source>
        <dbReference type="ARBA" id="ARBA00022777"/>
    </source>
</evidence>
<dbReference type="InterPro" id="IPR003018">
    <property type="entry name" value="GAF"/>
</dbReference>
<evidence type="ECO:0000256" key="4">
    <source>
        <dbReference type="ARBA" id="ARBA00022679"/>
    </source>
</evidence>
<dbReference type="EMBL" id="JBHSNA010000010">
    <property type="protein sequence ID" value="MFC5567047.1"/>
    <property type="molecule type" value="Genomic_DNA"/>
</dbReference>
<dbReference type="Gene3D" id="3.30.565.10">
    <property type="entry name" value="Histidine kinase-like ATPase, C-terminal domain"/>
    <property type="match status" value="1"/>
</dbReference>
<feature type="domain" description="Histidine kinase" evidence="8">
    <location>
        <begin position="182"/>
        <end position="395"/>
    </location>
</feature>
<keyword evidence="9" id="KW-0067">ATP-binding</keyword>
<dbReference type="PANTHER" id="PTHR43711:SF1">
    <property type="entry name" value="HISTIDINE KINASE 1"/>
    <property type="match status" value="1"/>
</dbReference>
<keyword evidence="5" id="KW-0418">Kinase</keyword>
<dbReference type="RefSeq" id="WP_377110002.1">
    <property type="nucleotide sequence ID" value="NZ_JBHSNA010000010.1"/>
</dbReference>
<evidence type="ECO:0000256" key="6">
    <source>
        <dbReference type="ARBA" id="ARBA00023012"/>
    </source>
</evidence>
<evidence type="ECO:0000313" key="9">
    <source>
        <dbReference type="EMBL" id="MFC5567047.1"/>
    </source>
</evidence>
<keyword evidence="10" id="KW-1185">Reference proteome</keyword>
<dbReference type="Gene3D" id="3.30.450.40">
    <property type="match status" value="1"/>
</dbReference>
<dbReference type="InterPro" id="IPR004358">
    <property type="entry name" value="Sig_transdc_His_kin-like_C"/>
</dbReference>
<evidence type="ECO:0000256" key="2">
    <source>
        <dbReference type="ARBA" id="ARBA00012438"/>
    </source>
</evidence>
<dbReference type="SMART" id="SM00065">
    <property type="entry name" value="GAF"/>
    <property type="match status" value="1"/>
</dbReference>
<comment type="catalytic activity">
    <reaction evidence="1">
        <text>ATP + protein L-histidine = ADP + protein N-phospho-L-histidine.</text>
        <dbReference type="EC" id="2.7.13.3"/>
    </reaction>
</comment>
<dbReference type="InterPro" id="IPR036097">
    <property type="entry name" value="HisK_dim/P_sf"/>
</dbReference>
<dbReference type="Pfam" id="PF02518">
    <property type="entry name" value="HATPase_c"/>
    <property type="match status" value="1"/>
</dbReference>
<dbReference type="SUPFAM" id="SSF55874">
    <property type="entry name" value="ATPase domain of HSP90 chaperone/DNA topoisomerase II/histidine kinase"/>
    <property type="match status" value="1"/>
</dbReference>
<feature type="region of interest" description="Disordered" evidence="7">
    <location>
        <begin position="393"/>
        <end position="415"/>
    </location>
</feature>
<sequence>MLASDDPLRRDLRQIDAIREVPFILDVCRQATGMRFVAVARVTDIRWIACATVDHLGFGLLPGDELAVSSTICDEVRACGEVIAIEDVDASERFRDHPTPARYGFKSYLSVPVVRTDGSVWGTLCALDPVPRRITPQTVTTFRLFTQLIALELDRQDELEEGRAALAAERATGRLREEFLAVVGHDLRNPLAAITAGLRLLGRGPSPEDAAQLMAGMQRSALRMQQILDNLADFARGRLGAGIALTHLQSVPLEPVIRGVAGEIEQVSGRWIQLALDLPRPVRCDPLRIGQLLSNLLANAVTHGAPEGPIRVAAQARGGGLRLSVTNTGAPIPPQVQALLFQPFVRGGHAGHGGAPGLGLGLYIADQIARAHGGTLEVTSDLQGTTFTLILPEESTADPSQEPLGPELGTQATSS</sequence>
<dbReference type="SUPFAM" id="SSF47384">
    <property type="entry name" value="Homodimeric domain of signal transducing histidine kinase"/>
    <property type="match status" value="1"/>
</dbReference>
<dbReference type="PROSITE" id="PS50109">
    <property type="entry name" value="HIS_KIN"/>
    <property type="match status" value="1"/>
</dbReference>
<dbReference type="InterPro" id="IPR003661">
    <property type="entry name" value="HisK_dim/P_dom"/>
</dbReference>